<reference evidence="1" key="1">
    <citation type="journal article" date="2015" name="ISME J.">
        <title>Draft Genome Sequence of Streptomyces incarnatus NRRL8089, which Produces the Nucleoside Antibiotic Sinefungin.</title>
        <authorList>
            <person name="Oshima K."/>
            <person name="Hattori M."/>
            <person name="Shimizu H."/>
            <person name="Fukuda K."/>
            <person name="Nemoto M."/>
            <person name="Inagaki K."/>
            <person name="Tamura T."/>
        </authorList>
    </citation>
    <scope>NUCLEOTIDE SEQUENCE</scope>
    <source>
        <strain evidence="1">FACHB-1277</strain>
    </source>
</reference>
<reference evidence="1" key="2">
    <citation type="submission" date="2020-08" db="EMBL/GenBank/DDBJ databases">
        <authorList>
            <person name="Chen M."/>
            <person name="Teng W."/>
            <person name="Zhao L."/>
            <person name="Hu C."/>
            <person name="Zhou Y."/>
            <person name="Han B."/>
            <person name="Song L."/>
            <person name="Shu W."/>
        </authorList>
    </citation>
    <scope>NUCLEOTIDE SEQUENCE</scope>
    <source>
        <strain evidence="1">FACHB-1277</strain>
    </source>
</reference>
<protein>
    <submittedName>
        <fullName evidence="1">Uncharacterized protein</fullName>
    </submittedName>
</protein>
<dbReference type="EMBL" id="JACJPY010000054">
    <property type="protein sequence ID" value="MBD2151482.1"/>
    <property type="molecule type" value="Genomic_DNA"/>
</dbReference>
<sequence>MLERNLNFRIILFFDYWKERYQFISNLDLGKYKHEANVLLWASFDALSNLWADNIGKDQCGKSGKRIIFDAFLARYGGELFQLVSLPDVWSRVDQGNVKVDQTKLSDDISTLLKDIGGRHTPSILEERPTHSRSISDDWSMEKIVDEILRDCPQTNRTQLKEWLTFSRYGSIAYKQMRSAYIHEGSAIADLVGCVNEM</sequence>
<comment type="caution">
    <text evidence="1">The sequence shown here is derived from an EMBL/GenBank/DDBJ whole genome shotgun (WGS) entry which is preliminary data.</text>
</comment>
<keyword evidence="2" id="KW-1185">Reference proteome</keyword>
<evidence type="ECO:0000313" key="2">
    <source>
        <dbReference type="Proteomes" id="UP000631421"/>
    </source>
</evidence>
<dbReference type="RefSeq" id="WP_190351899.1">
    <property type="nucleotide sequence ID" value="NZ_JACJPY010000054.1"/>
</dbReference>
<gene>
    <name evidence="1" type="ORF">H6F44_15330</name>
</gene>
<dbReference type="AlphaFoldDB" id="A0A926UWT6"/>
<proteinExistence type="predicted"/>
<dbReference type="Proteomes" id="UP000631421">
    <property type="component" value="Unassembled WGS sequence"/>
</dbReference>
<organism evidence="1 2">
    <name type="scientific">Pseudanabaena cinerea FACHB-1277</name>
    <dbReference type="NCBI Taxonomy" id="2949581"/>
    <lineage>
        <taxon>Bacteria</taxon>
        <taxon>Bacillati</taxon>
        <taxon>Cyanobacteriota</taxon>
        <taxon>Cyanophyceae</taxon>
        <taxon>Pseudanabaenales</taxon>
        <taxon>Pseudanabaenaceae</taxon>
        <taxon>Pseudanabaena</taxon>
        <taxon>Pseudanabaena cinerea</taxon>
    </lineage>
</organism>
<evidence type="ECO:0000313" key="1">
    <source>
        <dbReference type="EMBL" id="MBD2151482.1"/>
    </source>
</evidence>
<name>A0A926UWT6_9CYAN</name>
<accession>A0A926UWT6</accession>